<organism evidence="7 8">
    <name type="scientific">Neorhizobium galegae bv. orientalis str. HAMBI 540</name>
    <dbReference type="NCBI Taxonomy" id="1028800"/>
    <lineage>
        <taxon>Bacteria</taxon>
        <taxon>Pseudomonadati</taxon>
        <taxon>Pseudomonadota</taxon>
        <taxon>Alphaproteobacteria</taxon>
        <taxon>Hyphomicrobiales</taxon>
        <taxon>Rhizobiaceae</taxon>
        <taxon>Rhizobium/Agrobacterium group</taxon>
        <taxon>Neorhizobium</taxon>
    </lineage>
</organism>
<dbReference type="CDD" id="cd16914">
    <property type="entry name" value="EcfT"/>
    <property type="match status" value="1"/>
</dbReference>
<protein>
    <submittedName>
        <fullName evidence="7">Putative biotin transporter, permease protein BioN</fullName>
    </submittedName>
</protein>
<keyword evidence="3 6" id="KW-0812">Transmembrane</keyword>
<dbReference type="PANTHER" id="PTHR33514:SF13">
    <property type="entry name" value="PROTEIN ABCI12, CHLOROPLASTIC"/>
    <property type="match status" value="1"/>
</dbReference>
<dbReference type="GO" id="GO:0005886">
    <property type="term" value="C:plasma membrane"/>
    <property type="evidence" value="ECO:0007669"/>
    <property type="project" value="UniProtKB-ARBA"/>
</dbReference>
<feature type="transmembrane region" description="Helical" evidence="6">
    <location>
        <begin position="63"/>
        <end position="82"/>
    </location>
</feature>
<gene>
    <name evidence="7" type="primary">bioN</name>
    <name evidence="7" type="ORF">RG540_CH05230</name>
</gene>
<keyword evidence="8" id="KW-1185">Reference proteome</keyword>
<dbReference type="HOGENOM" id="CLU_056469_4_2_5"/>
<dbReference type="Pfam" id="PF02361">
    <property type="entry name" value="CbiQ"/>
    <property type="match status" value="1"/>
</dbReference>
<dbReference type="eggNOG" id="COG0619">
    <property type="taxonomic scope" value="Bacteria"/>
</dbReference>
<evidence type="ECO:0000256" key="1">
    <source>
        <dbReference type="ARBA" id="ARBA00004141"/>
    </source>
</evidence>
<name>A0A068SLK9_NEOGA</name>
<dbReference type="InterPro" id="IPR003339">
    <property type="entry name" value="ABC/ECF_trnsptr_transmembrane"/>
</dbReference>
<evidence type="ECO:0000313" key="7">
    <source>
        <dbReference type="EMBL" id="CDN46714.1"/>
    </source>
</evidence>
<evidence type="ECO:0000256" key="3">
    <source>
        <dbReference type="ARBA" id="ARBA00022692"/>
    </source>
</evidence>
<evidence type="ECO:0000256" key="5">
    <source>
        <dbReference type="ARBA" id="ARBA00023136"/>
    </source>
</evidence>
<dbReference type="Proteomes" id="UP000028181">
    <property type="component" value="Chromosome I"/>
</dbReference>
<comment type="similarity">
    <text evidence="2">Belongs to the CbiQ family.</text>
</comment>
<evidence type="ECO:0000256" key="4">
    <source>
        <dbReference type="ARBA" id="ARBA00022989"/>
    </source>
</evidence>
<dbReference type="PATRIC" id="fig|1028800.3.peg.524"/>
<keyword evidence="5 6" id="KW-0472">Membrane</keyword>
<sequence length="201" mass="21737">MKTLYVEGDTFLHRLSPRAKLLGLAALSLVLFLVHSPAVLSVAALLGGIVYVSLRLGWRQSWLRLRPILLTIAIVALFTLALNSPHDALVVATRLTALALFAAAVTATTSTGDFIDEITRLAMPLERLGLVRAADIGLSIGLVIRFVPEILSRYQAIRDAHRARGLKVRPLTLAVPLIILTLKNADEIAAAIDARGIRAQK</sequence>
<dbReference type="KEGG" id="ngg:RG540_CH05230"/>
<dbReference type="GeneID" id="24259014"/>
<evidence type="ECO:0000313" key="8">
    <source>
        <dbReference type="Proteomes" id="UP000028181"/>
    </source>
</evidence>
<dbReference type="AlphaFoldDB" id="A0A068SLK9"/>
<feature type="transmembrane region" description="Helical" evidence="6">
    <location>
        <begin position="21"/>
        <end position="51"/>
    </location>
</feature>
<accession>A0A068SLK9</accession>
<dbReference type="EMBL" id="HG938353">
    <property type="protein sequence ID" value="CDN46714.1"/>
    <property type="molecule type" value="Genomic_DNA"/>
</dbReference>
<keyword evidence="4 6" id="KW-1133">Transmembrane helix</keyword>
<proteinExistence type="inferred from homology"/>
<reference evidence="8" key="1">
    <citation type="journal article" date="2014" name="BMC Genomics">
        <title>Genome sequencing of two Neorhizobium galegae strains reveals a noeT gene responsible for the unusual acetylation of the nodulation factors.</title>
        <authorList>
            <person name="Osterman J."/>
            <person name="Marsh J."/>
            <person name="Laine P.K."/>
            <person name="Zeng Z."/>
            <person name="Alatalo E."/>
            <person name="Sullivan J.T."/>
            <person name="Young J.P."/>
            <person name="Thomas-Oates J."/>
            <person name="Paulin L."/>
            <person name="Lindstrom K."/>
        </authorList>
    </citation>
    <scope>NUCLEOTIDE SEQUENCE [LARGE SCALE GENOMIC DNA]</scope>
    <source>
        <strain evidence="8">HAMBI 540</strain>
    </source>
</reference>
<evidence type="ECO:0000256" key="6">
    <source>
        <dbReference type="SAM" id="Phobius"/>
    </source>
</evidence>
<evidence type="ECO:0000256" key="2">
    <source>
        <dbReference type="ARBA" id="ARBA00008564"/>
    </source>
</evidence>
<comment type="subcellular location">
    <subcellularLocation>
        <location evidence="1">Membrane</location>
        <topology evidence="1">Multi-pass membrane protein</topology>
    </subcellularLocation>
</comment>
<dbReference type="PANTHER" id="PTHR33514">
    <property type="entry name" value="PROTEIN ABCI12, CHLOROPLASTIC"/>
    <property type="match status" value="1"/>
</dbReference>
<dbReference type="RefSeq" id="WP_038584222.1">
    <property type="nucleotide sequence ID" value="NZ_HG938353.1"/>
</dbReference>
<dbReference type="OrthoDB" id="5868344at2"/>